<dbReference type="InterPro" id="IPR006201">
    <property type="entry name" value="Neur_channel"/>
</dbReference>
<protein>
    <recommendedName>
        <fullName evidence="4">Neurotransmitter-gated ion-channel ligand-binding domain-containing protein</fullName>
    </recommendedName>
</protein>
<feature type="non-terminal residue" evidence="5">
    <location>
        <position position="1"/>
    </location>
</feature>
<proteinExistence type="inferred from homology"/>
<evidence type="ECO:0000313" key="5">
    <source>
        <dbReference type="EMBL" id="ELU00665.1"/>
    </source>
</evidence>
<dbReference type="STRING" id="283909.R7U2U1"/>
<dbReference type="InterPro" id="IPR006202">
    <property type="entry name" value="Neur_chan_lig-bd"/>
</dbReference>
<feature type="non-terminal residue" evidence="5">
    <location>
        <position position="106"/>
    </location>
</feature>
<reference evidence="7" key="1">
    <citation type="submission" date="2012-12" db="EMBL/GenBank/DDBJ databases">
        <authorList>
            <person name="Hellsten U."/>
            <person name="Grimwood J."/>
            <person name="Chapman J.A."/>
            <person name="Shapiro H."/>
            <person name="Aerts A."/>
            <person name="Otillar R.P."/>
            <person name="Terry A.Y."/>
            <person name="Boore J.L."/>
            <person name="Simakov O."/>
            <person name="Marletaz F."/>
            <person name="Cho S.-J."/>
            <person name="Edsinger-Gonzales E."/>
            <person name="Havlak P."/>
            <person name="Kuo D.-H."/>
            <person name="Larsson T."/>
            <person name="Lv J."/>
            <person name="Arendt D."/>
            <person name="Savage R."/>
            <person name="Osoegawa K."/>
            <person name="de Jong P."/>
            <person name="Lindberg D.R."/>
            <person name="Seaver E.C."/>
            <person name="Weisblat D.A."/>
            <person name="Putnam N.H."/>
            <person name="Grigoriev I.V."/>
            <person name="Rokhsar D.S."/>
        </authorList>
    </citation>
    <scope>NUCLEOTIDE SEQUENCE</scope>
    <source>
        <strain evidence="7">I ESC-2004</strain>
    </source>
</reference>
<dbReference type="HOGENOM" id="CLU_010920_5_4_1"/>
<keyword evidence="3" id="KW-0407">Ion channel</keyword>
<dbReference type="EMBL" id="KB305778">
    <property type="protein sequence ID" value="ELU00665.1"/>
    <property type="molecule type" value="Genomic_DNA"/>
</dbReference>
<dbReference type="AlphaFoldDB" id="R7U2U1"/>
<dbReference type="GO" id="GO:0016020">
    <property type="term" value="C:membrane"/>
    <property type="evidence" value="ECO:0007669"/>
    <property type="project" value="UniProtKB-SubCell"/>
</dbReference>
<gene>
    <name evidence="5" type="ORF">CAPTEDRAFT_71737</name>
</gene>
<keyword evidence="3" id="KW-0813">Transport</keyword>
<evidence type="ECO:0000313" key="7">
    <source>
        <dbReference type="Proteomes" id="UP000014760"/>
    </source>
</evidence>
<dbReference type="EMBL" id="AMQN01047386">
    <property type="status" value="NOT_ANNOTATED_CDS"/>
    <property type="molecule type" value="Genomic_DNA"/>
</dbReference>
<dbReference type="PRINTS" id="PR00252">
    <property type="entry name" value="NRIONCHANNEL"/>
</dbReference>
<keyword evidence="2" id="KW-0472">Membrane</keyword>
<dbReference type="Proteomes" id="UP000014760">
    <property type="component" value="Unassembled WGS sequence"/>
</dbReference>
<evidence type="ECO:0000256" key="3">
    <source>
        <dbReference type="RuleBase" id="RU000687"/>
    </source>
</evidence>
<dbReference type="InterPro" id="IPR018000">
    <property type="entry name" value="Neurotransmitter_ion_chnl_CS"/>
</dbReference>
<reference evidence="5 7" key="2">
    <citation type="journal article" date="2013" name="Nature">
        <title>Insights into bilaterian evolution from three spiralian genomes.</title>
        <authorList>
            <person name="Simakov O."/>
            <person name="Marletaz F."/>
            <person name="Cho S.J."/>
            <person name="Edsinger-Gonzales E."/>
            <person name="Havlak P."/>
            <person name="Hellsten U."/>
            <person name="Kuo D.H."/>
            <person name="Larsson T."/>
            <person name="Lv J."/>
            <person name="Arendt D."/>
            <person name="Savage R."/>
            <person name="Osoegawa K."/>
            <person name="de Jong P."/>
            <person name="Grimwood J."/>
            <person name="Chapman J.A."/>
            <person name="Shapiro H."/>
            <person name="Aerts A."/>
            <person name="Otillar R.P."/>
            <person name="Terry A.Y."/>
            <person name="Boore J.L."/>
            <person name="Grigoriev I.V."/>
            <person name="Lindberg D.R."/>
            <person name="Seaver E.C."/>
            <person name="Weisblat D.A."/>
            <person name="Putnam N.H."/>
            <person name="Rokhsar D.S."/>
        </authorList>
    </citation>
    <scope>NUCLEOTIDE SEQUENCE</scope>
    <source>
        <strain evidence="5 7">I ESC-2004</strain>
    </source>
</reference>
<name>R7U2U1_CAPTE</name>
<comment type="similarity">
    <text evidence="3">Belongs to the ligand-gated ion channel (TC 1.A.9) family.</text>
</comment>
<keyword evidence="3" id="KW-0406">Ion transport</keyword>
<dbReference type="GO" id="GO:0005230">
    <property type="term" value="F:extracellular ligand-gated monoatomic ion channel activity"/>
    <property type="evidence" value="ECO:0007669"/>
    <property type="project" value="InterPro"/>
</dbReference>
<evidence type="ECO:0000313" key="6">
    <source>
        <dbReference type="EnsemblMetazoa" id="CapteP71737"/>
    </source>
</evidence>
<reference evidence="6" key="3">
    <citation type="submission" date="2015-06" db="UniProtKB">
        <authorList>
            <consortium name="EnsemblMetazoa"/>
        </authorList>
    </citation>
    <scope>IDENTIFICATION</scope>
</reference>
<keyword evidence="7" id="KW-1185">Reference proteome</keyword>
<dbReference type="GO" id="GO:0004888">
    <property type="term" value="F:transmembrane signaling receptor activity"/>
    <property type="evidence" value="ECO:0007669"/>
    <property type="project" value="InterPro"/>
</dbReference>
<evidence type="ECO:0000259" key="4">
    <source>
        <dbReference type="Pfam" id="PF02931"/>
    </source>
</evidence>
<comment type="subcellular location">
    <subcellularLocation>
        <location evidence="1">Membrane</location>
        <topology evidence="1">Multi-pass membrane protein</topology>
    </subcellularLocation>
</comment>
<accession>R7U2U1</accession>
<organism evidence="5">
    <name type="scientific">Capitella teleta</name>
    <name type="common">Polychaete worm</name>
    <dbReference type="NCBI Taxonomy" id="283909"/>
    <lineage>
        <taxon>Eukaryota</taxon>
        <taxon>Metazoa</taxon>
        <taxon>Spiralia</taxon>
        <taxon>Lophotrochozoa</taxon>
        <taxon>Annelida</taxon>
        <taxon>Polychaeta</taxon>
        <taxon>Sedentaria</taxon>
        <taxon>Scolecida</taxon>
        <taxon>Capitellidae</taxon>
        <taxon>Capitella</taxon>
    </lineage>
</organism>
<sequence>LLQLQEYSMTVFFRQQWRDHRLSFGPYADPVTLNYKQISDIWIPDSFFRNEKDAKLHKITVPNRLISVTRVGTVTYSQRLTLTLSCQLDLRSYPMDNQTCYIYIET</sequence>
<dbReference type="PROSITE" id="PS00236">
    <property type="entry name" value="NEUROTR_ION_CHANNEL"/>
    <property type="match status" value="1"/>
</dbReference>
<evidence type="ECO:0000256" key="1">
    <source>
        <dbReference type="ARBA" id="ARBA00004141"/>
    </source>
</evidence>
<feature type="domain" description="Neurotransmitter-gated ion-channel ligand-binding" evidence="4">
    <location>
        <begin position="5"/>
        <end position="105"/>
    </location>
</feature>
<evidence type="ECO:0000256" key="2">
    <source>
        <dbReference type="ARBA" id="ARBA00023136"/>
    </source>
</evidence>
<dbReference type="Gene3D" id="2.70.170.10">
    <property type="entry name" value="Neurotransmitter-gated ion-channel ligand-binding domain"/>
    <property type="match status" value="1"/>
</dbReference>
<dbReference type="OMA" id="TMLERIW"/>
<dbReference type="Pfam" id="PF02931">
    <property type="entry name" value="Neur_chan_LBD"/>
    <property type="match status" value="1"/>
</dbReference>
<dbReference type="EnsemblMetazoa" id="CapteT71737">
    <property type="protein sequence ID" value="CapteP71737"/>
    <property type="gene ID" value="CapteG71737"/>
</dbReference>
<dbReference type="OrthoDB" id="407674at2759"/>
<dbReference type="PANTHER" id="PTHR18945">
    <property type="entry name" value="NEUROTRANSMITTER GATED ION CHANNEL"/>
    <property type="match status" value="1"/>
</dbReference>
<dbReference type="InterPro" id="IPR036734">
    <property type="entry name" value="Neur_chan_lig-bd_sf"/>
</dbReference>
<dbReference type="SUPFAM" id="SSF63712">
    <property type="entry name" value="Nicotinic receptor ligand binding domain-like"/>
    <property type="match status" value="1"/>
</dbReference>